<dbReference type="EMBL" id="LR828263">
    <property type="protein sequence ID" value="CAD0363536.1"/>
    <property type="molecule type" value="Genomic_DNA"/>
</dbReference>
<keyword evidence="1" id="KW-0614">Plasmid</keyword>
<geneLocation type="plasmid" evidence="1">
    <name>CFBP2533_p41</name>
</geneLocation>
<reference evidence="1" key="1">
    <citation type="submission" date="2020-07" db="EMBL/GenBank/DDBJ databases">
        <authorList>
            <person name="Pothier F. J."/>
        </authorList>
    </citation>
    <scope>NUCLEOTIDE SEQUENCE [LARGE SCALE GENOMIC DNA]</scope>
    <source>
        <strain evidence="1">CFBP 2533</strain>
        <plasmid evidence="1">CFBP2533_p41</plasmid>
    </source>
</reference>
<sequence length="51" mass="5569">MQEQEAPDDECPMCGGEGGWPGLTERVTCKPCKGTGKNMLPPPDAWVDLRH</sequence>
<dbReference type="EMBL" id="LR828263">
    <property type="protein sequence ID" value="CAD0363539.1"/>
    <property type="molecule type" value="Genomic_DNA"/>
</dbReference>
<dbReference type="InterPro" id="IPR036410">
    <property type="entry name" value="HSP_DnaJ_Cys-rich_dom_sf"/>
</dbReference>
<gene>
    <name evidence="1" type="ORF">CFBP2533_45490</name>
</gene>
<accession>A0A6V7FJK5</accession>
<dbReference type="SUPFAM" id="SSF57938">
    <property type="entry name" value="DnaJ/Hsp40 cysteine-rich domain"/>
    <property type="match status" value="1"/>
</dbReference>
<proteinExistence type="predicted"/>
<organism evidence="1">
    <name type="scientific">Xanthomonas hortorum pv. pelargonii</name>
    <dbReference type="NCBI Taxonomy" id="453602"/>
    <lineage>
        <taxon>Bacteria</taxon>
        <taxon>Pseudomonadati</taxon>
        <taxon>Pseudomonadota</taxon>
        <taxon>Gammaproteobacteria</taxon>
        <taxon>Lysobacterales</taxon>
        <taxon>Lysobacteraceae</taxon>
        <taxon>Xanthomonas</taxon>
    </lineage>
</organism>
<name>A0A6V7FJK5_9XANT</name>
<evidence type="ECO:0000313" key="1">
    <source>
        <dbReference type="EMBL" id="CAD0363539.1"/>
    </source>
</evidence>
<protein>
    <submittedName>
        <fullName evidence="1">Uncharacterized protein</fullName>
    </submittedName>
</protein>
<dbReference type="AlphaFoldDB" id="A0A6V7FJK5"/>